<feature type="transmembrane region" description="Helical" evidence="1">
    <location>
        <begin position="39"/>
        <end position="60"/>
    </location>
</feature>
<dbReference type="PROSITE" id="PS51257">
    <property type="entry name" value="PROKAR_LIPOPROTEIN"/>
    <property type="match status" value="1"/>
</dbReference>
<dbReference type="RefSeq" id="WP_112785804.1">
    <property type="nucleotide sequence ID" value="NZ_CP030041.1"/>
</dbReference>
<dbReference type="OrthoDB" id="6678638at2"/>
<feature type="transmembrane region" description="Helical" evidence="1">
    <location>
        <begin position="9"/>
        <end position="27"/>
    </location>
</feature>
<dbReference type="AlphaFoldDB" id="A0A2Z4IMU4"/>
<organism evidence="2 3">
    <name type="scientific">Echinicola strongylocentroti</name>
    <dbReference type="NCBI Taxonomy" id="1795355"/>
    <lineage>
        <taxon>Bacteria</taxon>
        <taxon>Pseudomonadati</taxon>
        <taxon>Bacteroidota</taxon>
        <taxon>Cytophagia</taxon>
        <taxon>Cytophagales</taxon>
        <taxon>Cyclobacteriaceae</taxon>
        <taxon>Echinicola</taxon>
    </lineage>
</organism>
<proteinExistence type="predicted"/>
<protein>
    <submittedName>
        <fullName evidence="2">Uncharacterized protein</fullName>
    </submittedName>
</protein>
<sequence length="244" mass="29311">MEKFEEKYLTWIAWGLAGISCFMFVMPDILWDSYTISEYGTFVGGTAGPLAALAGFIFIYKTLKNQQEQMFLHDEQFEVENFENTFFKLIDYFTEMSKESRIRQDNNPFVRVLDRVHEEYHDIVGLVNMLNEGDTKSQVELFKNHILPKFKGGFITWKNLLNLVKIILHQIEENNKIEDYHHYRTIFLSRFTIWDCRLVFYFYIMYYDELNKPDRTVLFNFIAMFDSSNLFDSDHFLWLDDFKP</sequence>
<keyword evidence="1" id="KW-0472">Membrane</keyword>
<accession>A0A2Z4IMU4</accession>
<gene>
    <name evidence="2" type="ORF">DN752_21050</name>
</gene>
<name>A0A2Z4IMU4_9BACT</name>
<dbReference type="KEGG" id="est:DN752_21050"/>
<reference evidence="2 3" key="1">
    <citation type="submission" date="2018-06" db="EMBL/GenBank/DDBJ databases">
        <title>Echinicola strongylocentroti sp. nov., isolated from a sea urchin Strongylocentrotus intermedius.</title>
        <authorList>
            <person name="Bae S.S."/>
        </authorList>
    </citation>
    <scope>NUCLEOTIDE SEQUENCE [LARGE SCALE GENOMIC DNA]</scope>
    <source>
        <strain evidence="2 3">MEBiC08714</strain>
    </source>
</reference>
<dbReference type="EMBL" id="CP030041">
    <property type="protein sequence ID" value="AWW32431.1"/>
    <property type="molecule type" value="Genomic_DNA"/>
</dbReference>
<keyword evidence="3" id="KW-1185">Reference proteome</keyword>
<keyword evidence="1" id="KW-1133">Transmembrane helix</keyword>
<evidence type="ECO:0000313" key="2">
    <source>
        <dbReference type="EMBL" id="AWW32431.1"/>
    </source>
</evidence>
<evidence type="ECO:0000256" key="1">
    <source>
        <dbReference type="SAM" id="Phobius"/>
    </source>
</evidence>
<keyword evidence="1" id="KW-0812">Transmembrane</keyword>
<dbReference type="Proteomes" id="UP000248688">
    <property type="component" value="Chromosome"/>
</dbReference>
<evidence type="ECO:0000313" key="3">
    <source>
        <dbReference type="Proteomes" id="UP000248688"/>
    </source>
</evidence>